<proteinExistence type="predicted"/>
<gene>
    <name evidence="1" type="ORF">SAMN04487974_11517</name>
</gene>
<name>A0A1G7YQB7_9HYPH</name>
<dbReference type="EMBL" id="FNCS01000015">
    <property type="protein sequence ID" value="SDG98594.1"/>
    <property type="molecule type" value="Genomic_DNA"/>
</dbReference>
<protein>
    <submittedName>
        <fullName evidence="1">Uncharacterized protein</fullName>
    </submittedName>
</protein>
<reference evidence="1 2" key="1">
    <citation type="submission" date="2016-10" db="EMBL/GenBank/DDBJ databases">
        <authorList>
            <person name="de Groot N.N."/>
        </authorList>
    </citation>
    <scope>NUCLEOTIDE SEQUENCE [LARGE SCALE GENOMIC DNA]</scope>
    <source>
        <strain evidence="1 2">CGMCC 1.10267</strain>
    </source>
</reference>
<keyword evidence="2" id="KW-1185">Reference proteome</keyword>
<organism evidence="1 2">
    <name type="scientific">Pelagibacterium luteolum</name>
    <dbReference type="NCBI Taxonomy" id="440168"/>
    <lineage>
        <taxon>Bacteria</taxon>
        <taxon>Pseudomonadati</taxon>
        <taxon>Pseudomonadota</taxon>
        <taxon>Alphaproteobacteria</taxon>
        <taxon>Hyphomicrobiales</taxon>
        <taxon>Devosiaceae</taxon>
        <taxon>Pelagibacterium</taxon>
    </lineage>
</organism>
<dbReference type="STRING" id="440168.SAMN04487974_11517"/>
<dbReference type="OrthoDB" id="8068187at2"/>
<dbReference type="AlphaFoldDB" id="A0A1G7YQB7"/>
<evidence type="ECO:0000313" key="1">
    <source>
        <dbReference type="EMBL" id="SDG98594.1"/>
    </source>
</evidence>
<evidence type="ECO:0000313" key="2">
    <source>
        <dbReference type="Proteomes" id="UP000199495"/>
    </source>
</evidence>
<dbReference type="RefSeq" id="WP_090598078.1">
    <property type="nucleotide sequence ID" value="NZ_FNCS01000015.1"/>
</dbReference>
<accession>A0A1G7YQB7</accession>
<dbReference type="Proteomes" id="UP000199495">
    <property type="component" value="Unassembled WGS sequence"/>
</dbReference>
<sequence length="205" mass="23653">MTITIHVAGAQPEDIVRGLLAAQAVFDKAGITADQAATARFIVEGWDIKGFPNPAPEAELAICGVWDEADQAAVKACCVGWPPDRIPDTADLELVQEPRRFRLTSGDKENEWLLETAAAGILEEMCEEGYFDDGRPEDEVAFLLDDWDFEQLTDEQRHLYDEQIYPLMRIWFFERNRFEEEYARRRAEWSYDRRPDDRQFELFAA</sequence>